<dbReference type="Gene3D" id="3.30.730.10">
    <property type="entry name" value="AP2/ERF domain"/>
    <property type="match status" value="1"/>
</dbReference>
<evidence type="ECO:0000259" key="4">
    <source>
        <dbReference type="PROSITE" id="PS51032"/>
    </source>
</evidence>
<dbReference type="InterPro" id="IPR001471">
    <property type="entry name" value="AP2/ERF_dom"/>
</dbReference>
<keyword evidence="1" id="KW-0805">Transcription regulation</keyword>
<evidence type="ECO:0000313" key="5">
    <source>
        <dbReference type="EMBL" id="KKL76225.1"/>
    </source>
</evidence>
<dbReference type="GO" id="GO:0003677">
    <property type="term" value="F:DNA binding"/>
    <property type="evidence" value="ECO:0007669"/>
    <property type="project" value="UniProtKB-KW"/>
</dbReference>
<dbReference type="InterPro" id="IPR016177">
    <property type="entry name" value="DNA-bd_dom_sf"/>
</dbReference>
<evidence type="ECO:0000256" key="3">
    <source>
        <dbReference type="ARBA" id="ARBA00023163"/>
    </source>
</evidence>
<comment type="caution">
    <text evidence="5">The sequence shown here is derived from an EMBL/GenBank/DDBJ whole genome shotgun (WGS) entry which is preliminary data.</text>
</comment>
<dbReference type="GO" id="GO:0003700">
    <property type="term" value="F:DNA-binding transcription factor activity"/>
    <property type="evidence" value="ECO:0007669"/>
    <property type="project" value="InterPro"/>
</dbReference>
<keyword evidence="2" id="KW-0238">DNA-binding</keyword>
<name>A0A0F9H3J9_9ZZZZ</name>
<dbReference type="Gene3D" id="3.90.75.20">
    <property type="match status" value="1"/>
</dbReference>
<organism evidence="5">
    <name type="scientific">marine sediment metagenome</name>
    <dbReference type="NCBI Taxonomy" id="412755"/>
    <lineage>
        <taxon>unclassified sequences</taxon>
        <taxon>metagenomes</taxon>
        <taxon>ecological metagenomes</taxon>
    </lineage>
</organism>
<evidence type="ECO:0000256" key="1">
    <source>
        <dbReference type="ARBA" id="ARBA00023015"/>
    </source>
</evidence>
<dbReference type="PROSITE" id="PS51032">
    <property type="entry name" value="AP2_ERF"/>
    <property type="match status" value="1"/>
</dbReference>
<evidence type="ECO:0000256" key="2">
    <source>
        <dbReference type="ARBA" id="ARBA00023125"/>
    </source>
</evidence>
<gene>
    <name evidence="5" type="ORF">LCGC14_2047030</name>
</gene>
<dbReference type="SUPFAM" id="SSF54171">
    <property type="entry name" value="DNA-binding domain"/>
    <property type="match status" value="1"/>
</dbReference>
<dbReference type="SUPFAM" id="SSF54060">
    <property type="entry name" value="His-Me finger endonucleases"/>
    <property type="match status" value="1"/>
</dbReference>
<sequence>MVADTKTTRKTFKPKTNRVKIACRKDSPESSCQPPTASPARFIPLTQGYYAIVDADKYKWLMRWKWCAQGVNSLYTYAVRSENGKIIRMHRQILECKDNEHSDHKNHNTLDNRIINLRKCTIAQNQYNAMPRIGTSKYKGVYRQRNKWHAEVVYKGKHYHLGFHKQEIDAAKAYDRKAKELFGEFAYINFFG</sequence>
<dbReference type="AlphaFoldDB" id="A0A0F9H3J9"/>
<dbReference type="EMBL" id="LAZR01024117">
    <property type="protein sequence ID" value="KKL76225.1"/>
    <property type="molecule type" value="Genomic_DNA"/>
</dbReference>
<keyword evidence="3" id="KW-0804">Transcription</keyword>
<dbReference type="InterPro" id="IPR036955">
    <property type="entry name" value="AP2/ERF_dom_sf"/>
</dbReference>
<reference evidence="5" key="1">
    <citation type="journal article" date="2015" name="Nature">
        <title>Complex archaea that bridge the gap between prokaryotes and eukaryotes.</title>
        <authorList>
            <person name="Spang A."/>
            <person name="Saw J.H."/>
            <person name="Jorgensen S.L."/>
            <person name="Zaremba-Niedzwiedzka K."/>
            <person name="Martijn J."/>
            <person name="Lind A.E."/>
            <person name="van Eijk R."/>
            <person name="Schleper C."/>
            <person name="Guy L."/>
            <person name="Ettema T.J."/>
        </authorList>
    </citation>
    <scope>NUCLEOTIDE SEQUENCE</scope>
</reference>
<dbReference type="InterPro" id="IPR044925">
    <property type="entry name" value="His-Me_finger_sf"/>
</dbReference>
<proteinExistence type="predicted"/>
<feature type="domain" description="AP2/ERF" evidence="4">
    <location>
        <begin position="137"/>
        <end position="191"/>
    </location>
</feature>
<protein>
    <recommendedName>
        <fullName evidence="4">AP2/ERF domain-containing protein</fullName>
    </recommendedName>
</protein>
<accession>A0A0F9H3J9</accession>